<evidence type="ECO:0000256" key="1">
    <source>
        <dbReference type="ARBA" id="ARBA00022723"/>
    </source>
</evidence>
<dbReference type="PANTHER" id="PTHR21621">
    <property type="entry name" value="RIBOSOMAL PROTEIN S6 MODIFICATION PROTEIN"/>
    <property type="match status" value="1"/>
</dbReference>
<dbReference type="InterPro" id="IPR011761">
    <property type="entry name" value="ATP-grasp"/>
</dbReference>
<dbReference type="InterPro" id="IPR016185">
    <property type="entry name" value="PreATP-grasp_dom_sf"/>
</dbReference>
<keyword evidence="3 4" id="KW-0067">ATP-binding</keyword>
<gene>
    <name evidence="6" type="primary">lysX</name>
    <name evidence="6" type="ORF">PAECIP111893_02036</name>
</gene>
<sequence length="303" mass="33957">MDQNNAILLCVTKLREEEQRIVDHLADLGIQVQVNLDSMDLPLGLADAQPLGLALIRCLSQKNALNRSQLLELAGLDTLNSNKAITICTNKIHQAIVFEKHGVPQPQFRIAFTPRKLFDALQEFGELCVIKPATSSWGRGIARITGKECLEGWIAARESVDPAHQSFPVLVQEYVEKGDYDIRVVIVGRTPIAAFRRVSAENWKTNTHLGAEVEPLAINEEIAAISEQLVEVLGEGIYGADLFFDYKQLRYVVCEVNQNPEFAKSWKIHGVDVAWHIAHYVKDVLTQKNKVKQKNKTKLLVKS</sequence>
<keyword evidence="6" id="KW-0436">Ligase</keyword>
<dbReference type="EC" id="6.3.2.43" evidence="6"/>
<dbReference type="InterPro" id="IPR013815">
    <property type="entry name" value="ATP_grasp_subdomain_1"/>
</dbReference>
<proteinExistence type="predicted"/>
<comment type="caution">
    <text evidence="6">The sequence shown here is derived from an EMBL/GenBank/DDBJ whole genome shotgun (WGS) entry which is preliminary data.</text>
</comment>
<dbReference type="PROSITE" id="PS50975">
    <property type="entry name" value="ATP_GRASP"/>
    <property type="match status" value="1"/>
</dbReference>
<dbReference type="Gene3D" id="3.30.470.20">
    <property type="entry name" value="ATP-grasp fold, B domain"/>
    <property type="match status" value="1"/>
</dbReference>
<organism evidence="6 7">
    <name type="scientific">Paenibacillus plantiphilus</name>
    <dbReference type="NCBI Taxonomy" id="2905650"/>
    <lineage>
        <taxon>Bacteria</taxon>
        <taxon>Bacillati</taxon>
        <taxon>Bacillota</taxon>
        <taxon>Bacilli</taxon>
        <taxon>Bacillales</taxon>
        <taxon>Paenibacillaceae</taxon>
        <taxon>Paenibacillus</taxon>
    </lineage>
</organism>
<accession>A0ABN8G9R9</accession>
<dbReference type="InterPro" id="IPR004666">
    <property type="entry name" value="Rp_bS6_RimK/Lys_biosynth_LsyX"/>
</dbReference>
<evidence type="ECO:0000313" key="7">
    <source>
        <dbReference type="Proteomes" id="UP000838686"/>
    </source>
</evidence>
<dbReference type="EMBL" id="CAKMMF010000009">
    <property type="protein sequence ID" value="CAH1203687.1"/>
    <property type="molecule type" value="Genomic_DNA"/>
</dbReference>
<keyword evidence="7" id="KW-1185">Reference proteome</keyword>
<dbReference type="PANTHER" id="PTHR21621:SF2">
    <property type="entry name" value="COENZYME GAMMA-F420-2:ALPHA-L-GLUTAMATE LIGASE"/>
    <property type="match status" value="1"/>
</dbReference>
<dbReference type="Gene3D" id="3.30.1490.20">
    <property type="entry name" value="ATP-grasp fold, A domain"/>
    <property type="match status" value="1"/>
</dbReference>
<dbReference type="Gene3D" id="3.40.50.20">
    <property type="match status" value="1"/>
</dbReference>
<dbReference type="NCBIfam" id="TIGR00768">
    <property type="entry name" value="rimK_fam"/>
    <property type="match status" value="1"/>
</dbReference>
<dbReference type="GO" id="GO:0016874">
    <property type="term" value="F:ligase activity"/>
    <property type="evidence" value="ECO:0007669"/>
    <property type="project" value="UniProtKB-KW"/>
</dbReference>
<evidence type="ECO:0000256" key="2">
    <source>
        <dbReference type="ARBA" id="ARBA00022741"/>
    </source>
</evidence>
<reference evidence="6" key="1">
    <citation type="submission" date="2022-01" db="EMBL/GenBank/DDBJ databases">
        <authorList>
            <person name="Criscuolo A."/>
        </authorList>
    </citation>
    <scope>NUCLEOTIDE SEQUENCE</scope>
    <source>
        <strain evidence="6">CIP111893</strain>
    </source>
</reference>
<dbReference type="SUPFAM" id="SSF56059">
    <property type="entry name" value="Glutathione synthetase ATP-binding domain-like"/>
    <property type="match status" value="1"/>
</dbReference>
<dbReference type="RefSeq" id="WP_236341042.1">
    <property type="nucleotide sequence ID" value="NZ_CAKMMF010000009.1"/>
</dbReference>
<dbReference type="Pfam" id="PF22626">
    <property type="entry name" value="LysX_preATP_grasp"/>
    <property type="match status" value="1"/>
</dbReference>
<name>A0ABN8G9R9_9BACL</name>
<keyword evidence="2 4" id="KW-0547">Nucleotide-binding</keyword>
<dbReference type="Proteomes" id="UP000838686">
    <property type="component" value="Unassembled WGS sequence"/>
</dbReference>
<dbReference type="Pfam" id="PF08443">
    <property type="entry name" value="RimK"/>
    <property type="match status" value="1"/>
</dbReference>
<evidence type="ECO:0000256" key="3">
    <source>
        <dbReference type="ARBA" id="ARBA00022840"/>
    </source>
</evidence>
<dbReference type="SUPFAM" id="SSF52440">
    <property type="entry name" value="PreATP-grasp domain"/>
    <property type="match status" value="1"/>
</dbReference>
<keyword evidence="1" id="KW-0479">Metal-binding</keyword>
<evidence type="ECO:0000256" key="4">
    <source>
        <dbReference type="PROSITE-ProRule" id="PRU00409"/>
    </source>
</evidence>
<evidence type="ECO:0000259" key="5">
    <source>
        <dbReference type="PROSITE" id="PS50975"/>
    </source>
</evidence>
<dbReference type="InterPro" id="IPR054562">
    <property type="entry name" value="LysX/ArgX_preATP_grasp"/>
</dbReference>
<evidence type="ECO:0000313" key="6">
    <source>
        <dbReference type="EMBL" id="CAH1203687.1"/>
    </source>
</evidence>
<protein>
    <submittedName>
        <fullName evidence="6">Alpha-aminoadipate--LysW ligase LysX</fullName>
        <ecNumber evidence="6">6.3.2.43</ecNumber>
    </submittedName>
</protein>
<dbReference type="InterPro" id="IPR013651">
    <property type="entry name" value="ATP-grasp_RimK-type"/>
</dbReference>
<feature type="domain" description="ATP-grasp" evidence="5">
    <location>
        <begin position="95"/>
        <end position="282"/>
    </location>
</feature>